<dbReference type="Proteomes" id="UP000315534">
    <property type="component" value="Unassembled WGS sequence"/>
</dbReference>
<dbReference type="AlphaFoldDB" id="A0A523XH68"/>
<comment type="caution">
    <text evidence="1">The sequence shown here is derived from an EMBL/GenBank/DDBJ whole genome shotgun (WGS) entry which is preliminary data.</text>
</comment>
<organism evidence="1 2">
    <name type="scientific">candidate division TA06 bacterium</name>
    <dbReference type="NCBI Taxonomy" id="2250710"/>
    <lineage>
        <taxon>Bacteria</taxon>
        <taxon>Bacteria division TA06</taxon>
    </lineage>
</organism>
<evidence type="ECO:0000313" key="2">
    <source>
        <dbReference type="Proteomes" id="UP000315534"/>
    </source>
</evidence>
<dbReference type="GO" id="GO:0016301">
    <property type="term" value="F:kinase activity"/>
    <property type="evidence" value="ECO:0007669"/>
    <property type="project" value="UniProtKB-KW"/>
</dbReference>
<name>A0A523XH68_UNCT6</name>
<dbReference type="InterPro" id="IPR036890">
    <property type="entry name" value="HATPase_C_sf"/>
</dbReference>
<protein>
    <submittedName>
        <fullName evidence="1">HAMP domain-containing histidine kinase</fullName>
    </submittedName>
</protein>
<gene>
    <name evidence="1" type="ORF">E3J38_08315</name>
</gene>
<keyword evidence="1" id="KW-0808">Transferase</keyword>
<evidence type="ECO:0000313" key="1">
    <source>
        <dbReference type="EMBL" id="TET78616.1"/>
    </source>
</evidence>
<proteinExistence type="predicted"/>
<reference evidence="1 2" key="1">
    <citation type="submission" date="2019-03" db="EMBL/GenBank/DDBJ databases">
        <title>Metabolic potential of uncultured bacteria and archaea associated with petroleum seepage in deep-sea sediments.</title>
        <authorList>
            <person name="Dong X."/>
            <person name="Hubert C."/>
        </authorList>
    </citation>
    <scope>NUCLEOTIDE SEQUENCE [LARGE SCALE GENOMIC DNA]</scope>
    <source>
        <strain evidence="1">E29_bin36</strain>
    </source>
</reference>
<dbReference type="EMBL" id="SOIP01000476">
    <property type="protein sequence ID" value="TET78616.1"/>
    <property type="molecule type" value="Genomic_DNA"/>
</dbReference>
<accession>A0A523XH68</accession>
<keyword evidence="1" id="KW-0418">Kinase</keyword>
<dbReference type="SUPFAM" id="SSF55874">
    <property type="entry name" value="ATPase domain of HSP90 chaperone/DNA topoisomerase II/histidine kinase"/>
    <property type="match status" value="1"/>
</dbReference>
<sequence length="53" mass="5748">MLSLAEDIILGCPGLPLCKRLTEPYGGQIRVESHVGKGPTFDFSLPLEAPGWH</sequence>
<dbReference type="Gene3D" id="3.30.565.10">
    <property type="entry name" value="Histidine kinase-like ATPase, C-terminal domain"/>
    <property type="match status" value="1"/>
</dbReference>